<organism evidence="1 2">
    <name type="scientific">Gigaspora margarita</name>
    <dbReference type="NCBI Taxonomy" id="4874"/>
    <lineage>
        <taxon>Eukaryota</taxon>
        <taxon>Fungi</taxon>
        <taxon>Fungi incertae sedis</taxon>
        <taxon>Mucoromycota</taxon>
        <taxon>Glomeromycotina</taxon>
        <taxon>Glomeromycetes</taxon>
        <taxon>Diversisporales</taxon>
        <taxon>Gigasporaceae</taxon>
        <taxon>Gigaspora</taxon>
    </lineage>
</organism>
<evidence type="ECO:0000313" key="2">
    <source>
        <dbReference type="Proteomes" id="UP000789901"/>
    </source>
</evidence>
<keyword evidence="2" id="KW-1185">Reference proteome</keyword>
<dbReference type="EMBL" id="CAJVQB010008310">
    <property type="protein sequence ID" value="CAG8717069.1"/>
    <property type="molecule type" value="Genomic_DNA"/>
</dbReference>
<protein>
    <submittedName>
        <fullName evidence="1">1160_t:CDS:1</fullName>
    </submittedName>
</protein>
<proteinExistence type="predicted"/>
<comment type="caution">
    <text evidence="1">The sequence shown here is derived from an EMBL/GenBank/DDBJ whole genome shotgun (WGS) entry which is preliminary data.</text>
</comment>
<evidence type="ECO:0000313" key="1">
    <source>
        <dbReference type="EMBL" id="CAG8717069.1"/>
    </source>
</evidence>
<feature type="non-terminal residue" evidence="1">
    <location>
        <position position="376"/>
    </location>
</feature>
<gene>
    <name evidence="1" type="ORF">GMARGA_LOCUS13216</name>
</gene>
<sequence length="376" mass="44259">MSLQNKQRKIDEKDKEYSANDSSIYMHKWIVTFKQKEKLKEYKQGCSGSRDQDLETTRSSTYKKKEKAKQVRASATQGKENCEILALEKGELLDLKDKEDLKMIQELYETDLNIQLGTIDEDINKEDLTKWCKEWAKILIVLEQLLDISSSELLTWGQLRKCKLSKATGRKPIWFEKIEQKVLEGSISRKIKAEWQQNMTNTLAPRVELLKISIDKRKKEWVVFKTKRTTEFGKIVGKSDKSWIEIEHWCTEINDLEHTTKLKKCKDCQMNEDLDTAAEHCIFQKQLRSKKRAFQNNWLKKAEEANEFWLEVPLESIMGKKHRMQSTVDTLHIDNLQMLTIKIATREEELINMHLEELQAAEKLKSLAGQIREYKE</sequence>
<reference evidence="1 2" key="1">
    <citation type="submission" date="2021-06" db="EMBL/GenBank/DDBJ databases">
        <authorList>
            <person name="Kallberg Y."/>
            <person name="Tangrot J."/>
            <person name="Rosling A."/>
        </authorList>
    </citation>
    <scope>NUCLEOTIDE SEQUENCE [LARGE SCALE GENOMIC DNA]</scope>
    <source>
        <strain evidence="1 2">120-4 pot B 10/14</strain>
    </source>
</reference>
<dbReference type="Proteomes" id="UP000789901">
    <property type="component" value="Unassembled WGS sequence"/>
</dbReference>
<accession>A0ABN7V1R6</accession>
<name>A0ABN7V1R6_GIGMA</name>